<dbReference type="SMART" id="SM00846">
    <property type="entry name" value="Gp_dh_N"/>
    <property type="match status" value="1"/>
</dbReference>
<feature type="binding site" evidence="5">
    <location>
        <begin position="220"/>
        <end position="221"/>
    </location>
    <ligand>
        <name>D-glyceraldehyde 3-phosphate</name>
        <dbReference type="ChEBI" id="CHEBI:59776"/>
    </ligand>
</feature>
<feature type="binding site" evidence="6">
    <location>
        <begin position="16"/>
        <end position="17"/>
    </location>
    <ligand>
        <name>NAD(+)</name>
        <dbReference type="ChEBI" id="CHEBI:57540"/>
    </ligand>
</feature>
<dbReference type="Pfam" id="PF00044">
    <property type="entry name" value="Gp_dh_N"/>
    <property type="match status" value="1"/>
</dbReference>
<dbReference type="CDD" id="cd18126">
    <property type="entry name" value="GAPDH_I_C"/>
    <property type="match status" value="1"/>
</dbReference>
<organism evidence="11">
    <name type="scientific">Schlesneria paludicola</name>
    <dbReference type="NCBI Taxonomy" id="360056"/>
    <lineage>
        <taxon>Bacteria</taxon>
        <taxon>Pseudomonadati</taxon>
        <taxon>Planctomycetota</taxon>
        <taxon>Planctomycetia</taxon>
        <taxon>Planctomycetales</taxon>
        <taxon>Planctomycetaceae</taxon>
        <taxon>Schlesneria</taxon>
    </lineage>
</organism>
<feature type="site" description="Activates thiol group during catalysis" evidence="7">
    <location>
        <position position="189"/>
    </location>
</feature>
<feature type="domain" description="Glyceraldehyde 3-phosphate dehydrogenase NAD(P) binding" evidence="10">
    <location>
        <begin position="7"/>
        <end position="162"/>
    </location>
</feature>
<accession>A0A7C2K0T3</accession>
<dbReference type="EC" id="1.2.1.-" evidence="9"/>
<evidence type="ECO:0000256" key="4">
    <source>
        <dbReference type="PIRSR" id="PIRSR000149-1"/>
    </source>
</evidence>
<dbReference type="CDD" id="cd05214">
    <property type="entry name" value="GAPDH_I_N"/>
    <property type="match status" value="1"/>
</dbReference>
<evidence type="ECO:0000256" key="7">
    <source>
        <dbReference type="PIRSR" id="PIRSR000149-4"/>
    </source>
</evidence>
<dbReference type="GO" id="GO:0016620">
    <property type="term" value="F:oxidoreductase activity, acting on the aldehyde or oxo group of donors, NAD or NADP as acceptor"/>
    <property type="evidence" value="ECO:0007669"/>
    <property type="project" value="InterPro"/>
</dbReference>
<feature type="binding site" evidence="6">
    <location>
        <position position="39"/>
    </location>
    <ligand>
        <name>NAD(+)</name>
        <dbReference type="ChEBI" id="CHEBI:57540"/>
    </ligand>
</feature>
<evidence type="ECO:0000313" key="11">
    <source>
        <dbReference type="EMBL" id="HEN15507.1"/>
    </source>
</evidence>
<dbReference type="SUPFAM" id="SSF51735">
    <property type="entry name" value="NAD(P)-binding Rossmann-fold domains"/>
    <property type="match status" value="1"/>
</dbReference>
<feature type="binding site" evidence="5">
    <location>
        <position position="192"/>
    </location>
    <ligand>
        <name>D-glyceraldehyde 3-phosphate</name>
        <dbReference type="ChEBI" id="CHEBI:59776"/>
    </ligand>
</feature>
<name>A0A7C2K0T3_9PLAN</name>
<gene>
    <name evidence="11" type="primary">gap</name>
    <name evidence="11" type="ORF">ENQ76_08580</name>
</gene>
<dbReference type="AlphaFoldDB" id="A0A7C2K0T3"/>
<feature type="binding site" evidence="6">
    <location>
        <position position="325"/>
    </location>
    <ligand>
        <name>NAD(+)</name>
        <dbReference type="ChEBI" id="CHEBI:57540"/>
    </ligand>
</feature>
<comment type="subunit">
    <text evidence="2">Homotetramer.</text>
</comment>
<dbReference type="PRINTS" id="PR00078">
    <property type="entry name" value="G3PDHDRGNASE"/>
</dbReference>
<evidence type="ECO:0000256" key="6">
    <source>
        <dbReference type="PIRSR" id="PIRSR000149-3"/>
    </source>
</evidence>
<feature type="binding site" evidence="5">
    <location>
        <position position="243"/>
    </location>
    <ligand>
        <name>D-glyceraldehyde 3-phosphate</name>
        <dbReference type="ChEBI" id="CHEBI:59776"/>
    </ligand>
</feature>
<dbReference type="NCBIfam" id="TIGR01534">
    <property type="entry name" value="GAPDH-I"/>
    <property type="match status" value="1"/>
</dbReference>
<dbReference type="SUPFAM" id="SSF55347">
    <property type="entry name" value="Glyceraldehyde-3-phosphate dehydrogenase-like, C-terminal domain"/>
    <property type="match status" value="1"/>
</dbReference>
<proteinExistence type="inferred from homology"/>
<feature type="active site" description="Nucleophile" evidence="4">
    <location>
        <position position="162"/>
    </location>
</feature>
<dbReference type="InterPro" id="IPR020830">
    <property type="entry name" value="GlycerAld_3-P_DH_AS"/>
</dbReference>
<dbReference type="GO" id="GO:0050661">
    <property type="term" value="F:NADP binding"/>
    <property type="evidence" value="ECO:0007669"/>
    <property type="project" value="InterPro"/>
</dbReference>
<dbReference type="EMBL" id="DSOK01000245">
    <property type="protein sequence ID" value="HEN15507.1"/>
    <property type="molecule type" value="Genomic_DNA"/>
</dbReference>
<dbReference type="InterPro" id="IPR006424">
    <property type="entry name" value="Glyceraldehyde-3-P_DH_1"/>
</dbReference>
<dbReference type="FunFam" id="3.30.360.10:FF:000002">
    <property type="entry name" value="Glyceraldehyde-3-phosphate dehydrogenase"/>
    <property type="match status" value="1"/>
</dbReference>
<dbReference type="Gene3D" id="3.40.50.720">
    <property type="entry name" value="NAD(P)-binding Rossmann-like Domain"/>
    <property type="match status" value="1"/>
</dbReference>
<reference evidence="11" key="1">
    <citation type="journal article" date="2020" name="mSystems">
        <title>Genome- and Community-Level Interaction Insights into Carbon Utilization and Element Cycling Functions of Hydrothermarchaeota in Hydrothermal Sediment.</title>
        <authorList>
            <person name="Zhou Z."/>
            <person name="Liu Y."/>
            <person name="Xu W."/>
            <person name="Pan J."/>
            <person name="Luo Z.H."/>
            <person name="Li M."/>
        </authorList>
    </citation>
    <scope>NUCLEOTIDE SEQUENCE [LARGE SCALE GENOMIC DNA]</scope>
    <source>
        <strain evidence="11">SpSt-339</strain>
    </source>
</reference>
<dbReference type="InterPro" id="IPR036291">
    <property type="entry name" value="NAD(P)-bd_dom_sf"/>
</dbReference>
<dbReference type="GO" id="GO:0006006">
    <property type="term" value="P:glucose metabolic process"/>
    <property type="evidence" value="ECO:0007669"/>
    <property type="project" value="InterPro"/>
</dbReference>
<dbReference type="InterPro" id="IPR020831">
    <property type="entry name" value="GlycerAld/Erythrose_P_DH"/>
</dbReference>
<protein>
    <recommendedName>
        <fullName evidence="9">Glyceraldehyde-3-phosphate dehydrogenase</fullName>
        <ecNumber evidence="9">1.2.1.-</ecNumber>
    </recommendedName>
</protein>
<dbReference type="PROSITE" id="PS00071">
    <property type="entry name" value="GAPDH"/>
    <property type="match status" value="1"/>
</dbReference>
<keyword evidence="6" id="KW-0547">Nucleotide-binding</keyword>
<comment type="similarity">
    <text evidence="1 8">Belongs to the glyceraldehyde-3-phosphate dehydrogenase family.</text>
</comment>
<dbReference type="PIRSF" id="PIRSF000149">
    <property type="entry name" value="GAP_DH"/>
    <property type="match status" value="1"/>
</dbReference>
<dbReference type="GO" id="GO:0051287">
    <property type="term" value="F:NAD binding"/>
    <property type="evidence" value="ECO:0007669"/>
    <property type="project" value="InterPro"/>
</dbReference>
<dbReference type="Pfam" id="PF02800">
    <property type="entry name" value="Gp_dh_C"/>
    <property type="match status" value="1"/>
</dbReference>
<dbReference type="InterPro" id="IPR020829">
    <property type="entry name" value="GlycerAld_3-P_DH_cat"/>
</dbReference>
<evidence type="ECO:0000256" key="9">
    <source>
        <dbReference type="RuleBase" id="RU361160"/>
    </source>
</evidence>
<dbReference type="FunFam" id="3.40.50.720:FF:000001">
    <property type="entry name" value="Glyceraldehyde-3-phosphate dehydrogenase"/>
    <property type="match status" value="1"/>
</dbReference>
<evidence type="ECO:0000256" key="1">
    <source>
        <dbReference type="ARBA" id="ARBA00007406"/>
    </source>
</evidence>
<feature type="binding site" evidence="5">
    <location>
        <begin position="161"/>
        <end position="163"/>
    </location>
    <ligand>
        <name>D-glyceraldehyde 3-phosphate</name>
        <dbReference type="ChEBI" id="CHEBI:59776"/>
    </ligand>
</feature>
<evidence type="ECO:0000256" key="2">
    <source>
        <dbReference type="ARBA" id="ARBA00011881"/>
    </source>
</evidence>
<evidence type="ECO:0000256" key="5">
    <source>
        <dbReference type="PIRSR" id="PIRSR000149-2"/>
    </source>
</evidence>
<evidence type="ECO:0000259" key="10">
    <source>
        <dbReference type="SMART" id="SM00846"/>
    </source>
</evidence>
<keyword evidence="6" id="KW-0520">NAD</keyword>
<evidence type="ECO:0000256" key="3">
    <source>
        <dbReference type="ARBA" id="ARBA00023002"/>
    </source>
</evidence>
<dbReference type="Gene3D" id="3.30.360.10">
    <property type="entry name" value="Dihydrodipicolinate Reductase, domain 2"/>
    <property type="match status" value="1"/>
</dbReference>
<dbReference type="InterPro" id="IPR020828">
    <property type="entry name" value="GlycerAld_3-P_DH_NAD(P)-bd"/>
</dbReference>
<keyword evidence="3 9" id="KW-0560">Oxidoreductase</keyword>
<dbReference type="PANTHER" id="PTHR43148">
    <property type="entry name" value="GLYCERALDEHYDE-3-PHOSPHATE DEHYDROGENASE 2"/>
    <property type="match status" value="1"/>
</dbReference>
<sequence length="344" mass="36976">MENVAPVRVAINGFGRIGRVAFRAMAARSSEFEIVAINDLGKPDALATLLKYDSVQGRFPGTVSADGDNLVVNGKKVKVCAEKDPRNLPWKDLGVEIALESTGFFTARAKDGKPGYDSHIEAGARKVILSAPAKDKPDLTCVMGVNDSELKPEHKTISNASCTTNCLAPVAKVLQEKFGIVRGLMTTCHAYTNDQRVSDQLHDNIYRSRAAAINIIPTTTGAAKAVGEVLPALNGKLTGISLRVPVPCGSIVDLVAELEKDVTVEDINGAVKAAAEGPLKGILEYCTDPIVSSDIIGNPHSSIFHAEWTMVMQKRMVKILSWYDNEFGYSNRTADLIARVAKLS</sequence>
<comment type="caution">
    <text evidence="11">The sequence shown here is derived from an EMBL/GenBank/DDBJ whole genome shotgun (WGS) entry which is preliminary data.</text>
</comment>
<feature type="binding site" evidence="6">
    <location>
        <position position="130"/>
    </location>
    <ligand>
        <name>NAD(+)</name>
        <dbReference type="ChEBI" id="CHEBI:57540"/>
    </ligand>
</feature>
<evidence type="ECO:0000256" key="8">
    <source>
        <dbReference type="RuleBase" id="RU000397"/>
    </source>
</evidence>